<evidence type="ECO:0000256" key="2">
    <source>
        <dbReference type="SAM" id="SignalP"/>
    </source>
</evidence>
<keyword evidence="5" id="KW-1185">Reference proteome</keyword>
<evidence type="ECO:0000259" key="3">
    <source>
        <dbReference type="Pfam" id="PF05257"/>
    </source>
</evidence>
<dbReference type="Gene3D" id="3.90.1720.10">
    <property type="entry name" value="endopeptidase domain like (from Nostoc punctiforme)"/>
    <property type="match status" value="1"/>
</dbReference>
<feature type="compositionally biased region" description="Basic and acidic residues" evidence="1">
    <location>
        <begin position="206"/>
        <end position="218"/>
    </location>
</feature>
<proteinExistence type="predicted"/>
<feature type="chain" id="PRO_5038700648" evidence="2">
    <location>
        <begin position="30"/>
        <end position="259"/>
    </location>
</feature>
<gene>
    <name evidence="4" type="ORF">G7043_44175</name>
</gene>
<dbReference type="SUPFAM" id="SSF54001">
    <property type="entry name" value="Cysteine proteinases"/>
    <property type="match status" value="1"/>
</dbReference>
<name>A0A7C9RZK8_9PSEU</name>
<evidence type="ECO:0000256" key="1">
    <source>
        <dbReference type="SAM" id="MobiDB-lite"/>
    </source>
</evidence>
<dbReference type="Pfam" id="PF05257">
    <property type="entry name" value="CHAP"/>
    <property type="match status" value="1"/>
</dbReference>
<organism evidence="4 5">
    <name type="scientific">Lentzea alba</name>
    <dbReference type="NCBI Taxonomy" id="2714351"/>
    <lineage>
        <taxon>Bacteria</taxon>
        <taxon>Bacillati</taxon>
        <taxon>Actinomycetota</taxon>
        <taxon>Actinomycetes</taxon>
        <taxon>Pseudonocardiales</taxon>
        <taxon>Pseudonocardiaceae</taxon>
        <taxon>Lentzea</taxon>
    </lineage>
</organism>
<comment type="caution">
    <text evidence="4">The sequence shown here is derived from an EMBL/GenBank/DDBJ whole genome shotgun (WGS) entry which is preliminary data.</text>
</comment>
<dbReference type="EMBL" id="JAAMPJ010000018">
    <property type="protein sequence ID" value="NGY65906.1"/>
    <property type="molecule type" value="Genomic_DNA"/>
</dbReference>
<dbReference type="InterPro" id="IPR007921">
    <property type="entry name" value="CHAP_dom"/>
</dbReference>
<feature type="domain" description="Peptidase C51" evidence="3">
    <location>
        <begin position="87"/>
        <end position="172"/>
    </location>
</feature>
<keyword evidence="2" id="KW-0732">Signal</keyword>
<dbReference type="RefSeq" id="WP_166055098.1">
    <property type="nucleotide sequence ID" value="NZ_JAAMPJ010000018.1"/>
</dbReference>
<protein>
    <submittedName>
        <fullName evidence="4">CHAP domain-containing protein</fullName>
    </submittedName>
</protein>
<evidence type="ECO:0000313" key="5">
    <source>
        <dbReference type="Proteomes" id="UP000481360"/>
    </source>
</evidence>
<feature type="signal peptide" evidence="2">
    <location>
        <begin position="1"/>
        <end position="29"/>
    </location>
</feature>
<reference evidence="4 5" key="1">
    <citation type="submission" date="2020-03" db="EMBL/GenBank/DDBJ databases">
        <title>Isolation and identification of active actinomycetes.</title>
        <authorList>
            <person name="Sun X."/>
        </authorList>
    </citation>
    <scope>NUCLEOTIDE SEQUENCE [LARGE SCALE GENOMIC DNA]</scope>
    <source>
        <strain evidence="4 5">NEAU-D13</strain>
    </source>
</reference>
<feature type="region of interest" description="Disordered" evidence="1">
    <location>
        <begin position="196"/>
        <end position="259"/>
    </location>
</feature>
<dbReference type="AlphaFoldDB" id="A0A7C9RZK8"/>
<sequence length="259" mass="27546">MRTSVKTTTAGIGLVAAAAIGVALLGATAGQQTVTAVPELVAATDSVDAKTRAEIVRVAERELNSKHKVEGAKNCNYYSSKMGQGCQAWCADFTRYVWDQAGVKITGTNSGAKSFRSYGMANKTWKKGSSTKKVKPGDAVTYRLDNKDFEDDHVGIVTKVDKKGRLTVVSGNSGTKSDRVSQRVILDPKTAQITGYASPVGMNAKARGDNGKADEKSNKSGKGKKQLVKKEPAKKTKTAPKPGQVEPIVIENYHLSPGN</sequence>
<accession>A0A7C9RZK8</accession>
<dbReference type="Proteomes" id="UP000481360">
    <property type="component" value="Unassembled WGS sequence"/>
</dbReference>
<dbReference type="InterPro" id="IPR038765">
    <property type="entry name" value="Papain-like_cys_pep_sf"/>
</dbReference>
<evidence type="ECO:0000313" key="4">
    <source>
        <dbReference type="EMBL" id="NGY65906.1"/>
    </source>
</evidence>